<reference evidence="6 7" key="1">
    <citation type="submission" date="2021-06" db="EMBL/GenBank/DDBJ databases">
        <authorList>
            <person name="Palmer J.M."/>
        </authorList>
    </citation>
    <scope>NUCLEOTIDE SEQUENCE [LARGE SCALE GENOMIC DNA]</scope>
    <source>
        <strain evidence="6 7">XC_2019</strain>
        <tissue evidence="6">Muscle</tissue>
    </source>
</reference>
<evidence type="ECO:0000313" key="7">
    <source>
        <dbReference type="Proteomes" id="UP001434883"/>
    </source>
</evidence>
<name>A0ABV0QW87_9TELE</name>
<evidence type="ECO:0000256" key="1">
    <source>
        <dbReference type="ARBA" id="ARBA00008535"/>
    </source>
</evidence>
<dbReference type="PANTHER" id="PTHR10903">
    <property type="entry name" value="GTPASE, IMAP FAMILY MEMBER-RELATED"/>
    <property type="match status" value="1"/>
</dbReference>
<keyword evidence="3" id="KW-0342">GTP-binding</keyword>
<evidence type="ECO:0000256" key="4">
    <source>
        <dbReference type="SAM" id="MobiDB-lite"/>
    </source>
</evidence>
<sequence length="315" mass="34446">MASKHSHVEESDNPGEPKSTDQKIRIVLVGKTGAGKSATGNTILQKKAFVSKSSFSSLTAECQKEEGKFEDQHLAVIDTPGLFDTKKTEEDVMKELAKCICLSAPGPHVFLVVIQPNRFTEEEQKTVQLIGKIFGEKATDYTMALFTHGDDLVADQISVEELIKTNENVSAIIDQCGGGYHMFNNRAEDSSQVEELLKKMNAMVEKNGGRYYTNEMFQEAKRAIDEEMKIILSQNPNMELSEARRMAETDNWLIQSVLEFAVAGAEMGAKVGKWMGPMGTAATTSLGASLGVLVGGLVTGVRAIEMETQRGCILQ</sequence>
<comment type="similarity">
    <text evidence="1">Belongs to the TRAFAC class TrmE-Era-EngA-EngB-Septin-like GTPase superfamily. AIG1/Toc34/Toc159-like paraseptin GTPase family. IAN subfamily.</text>
</comment>
<evidence type="ECO:0000259" key="5">
    <source>
        <dbReference type="PROSITE" id="PS51720"/>
    </source>
</evidence>
<feature type="compositionally biased region" description="Basic and acidic residues" evidence="4">
    <location>
        <begin position="1"/>
        <end position="10"/>
    </location>
</feature>
<dbReference type="PANTHER" id="PTHR10903:SF186">
    <property type="entry name" value="GTPASE IMAP FAMILY MEMBER 4-LIKE-RELATED"/>
    <property type="match status" value="1"/>
</dbReference>
<keyword evidence="2" id="KW-0547">Nucleotide-binding</keyword>
<dbReference type="Gene3D" id="3.40.50.300">
    <property type="entry name" value="P-loop containing nucleotide triphosphate hydrolases"/>
    <property type="match status" value="1"/>
</dbReference>
<accession>A0ABV0QW87</accession>
<dbReference type="PROSITE" id="PS51720">
    <property type="entry name" value="G_AIG1"/>
    <property type="match status" value="1"/>
</dbReference>
<comment type="caution">
    <text evidence="6">The sequence shown here is derived from an EMBL/GenBank/DDBJ whole genome shotgun (WGS) entry which is preliminary data.</text>
</comment>
<dbReference type="Pfam" id="PF04548">
    <property type="entry name" value="AIG1"/>
    <property type="match status" value="1"/>
</dbReference>
<dbReference type="CDD" id="cd01852">
    <property type="entry name" value="AIG1"/>
    <property type="match status" value="1"/>
</dbReference>
<feature type="domain" description="AIG1-type G" evidence="5">
    <location>
        <begin position="21"/>
        <end position="221"/>
    </location>
</feature>
<proteinExistence type="inferred from homology"/>
<gene>
    <name evidence="6" type="ORF">XENOCAPTIV_021993</name>
</gene>
<organism evidence="6 7">
    <name type="scientific">Xenoophorus captivus</name>
    <dbReference type="NCBI Taxonomy" id="1517983"/>
    <lineage>
        <taxon>Eukaryota</taxon>
        <taxon>Metazoa</taxon>
        <taxon>Chordata</taxon>
        <taxon>Craniata</taxon>
        <taxon>Vertebrata</taxon>
        <taxon>Euteleostomi</taxon>
        <taxon>Actinopterygii</taxon>
        <taxon>Neopterygii</taxon>
        <taxon>Teleostei</taxon>
        <taxon>Neoteleostei</taxon>
        <taxon>Acanthomorphata</taxon>
        <taxon>Ovalentaria</taxon>
        <taxon>Atherinomorphae</taxon>
        <taxon>Cyprinodontiformes</taxon>
        <taxon>Goodeidae</taxon>
        <taxon>Xenoophorus</taxon>
    </lineage>
</organism>
<dbReference type="InterPro" id="IPR045058">
    <property type="entry name" value="GIMA/IAN/Toc"/>
</dbReference>
<evidence type="ECO:0000256" key="2">
    <source>
        <dbReference type="ARBA" id="ARBA00022741"/>
    </source>
</evidence>
<protein>
    <recommendedName>
        <fullName evidence="5">AIG1-type G domain-containing protein</fullName>
    </recommendedName>
</protein>
<evidence type="ECO:0000256" key="3">
    <source>
        <dbReference type="ARBA" id="ARBA00023134"/>
    </source>
</evidence>
<evidence type="ECO:0000313" key="6">
    <source>
        <dbReference type="EMBL" id="MEQ2200081.1"/>
    </source>
</evidence>
<feature type="region of interest" description="Disordered" evidence="4">
    <location>
        <begin position="1"/>
        <end position="23"/>
    </location>
</feature>
<dbReference type="InterPro" id="IPR027417">
    <property type="entry name" value="P-loop_NTPase"/>
</dbReference>
<dbReference type="Proteomes" id="UP001434883">
    <property type="component" value="Unassembled WGS sequence"/>
</dbReference>
<dbReference type="EMBL" id="JAHRIN010025693">
    <property type="protein sequence ID" value="MEQ2200081.1"/>
    <property type="molecule type" value="Genomic_DNA"/>
</dbReference>
<keyword evidence="7" id="KW-1185">Reference proteome</keyword>
<dbReference type="SUPFAM" id="SSF52540">
    <property type="entry name" value="P-loop containing nucleoside triphosphate hydrolases"/>
    <property type="match status" value="1"/>
</dbReference>
<dbReference type="InterPro" id="IPR006703">
    <property type="entry name" value="G_AIG1"/>
</dbReference>